<dbReference type="GO" id="GO:1902777">
    <property type="term" value="P:6-sulfoquinovose(1-) catabolic process"/>
    <property type="evidence" value="ECO:0007669"/>
    <property type="project" value="TreeGrafter"/>
</dbReference>
<evidence type="ECO:0000256" key="1">
    <source>
        <dbReference type="ARBA" id="ARBA00008679"/>
    </source>
</evidence>
<dbReference type="PANTHER" id="PTHR39340">
    <property type="entry name" value="SULFOFRUCTOSEPHOSPHATE ALDOLASE"/>
    <property type="match status" value="1"/>
</dbReference>
<protein>
    <submittedName>
        <fullName evidence="3">Tagatose 1,6-bisphosphate aldolase</fullName>
        <ecNumber evidence="3">4.1.2.40</ecNumber>
    </submittedName>
</protein>
<evidence type="ECO:0000313" key="3">
    <source>
        <dbReference type="EMBL" id="VAW41452.1"/>
    </source>
</evidence>
<dbReference type="EMBL" id="UOEU01000845">
    <property type="protein sequence ID" value="VAW41452.1"/>
    <property type="molecule type" value="Genomic_DNA"/>
</dbReference>
<dbReference type="GO" id="GO:0009025">
    <property type="term" value="F:tagatose-bisphosphate aldolase activity"/>
    <property type="evidence" value="ECO:0007669"/>
    <property type="project" value="UniProtKB-EC"/>
</dbReference>
<dbReference type="InterPro" id="IPR013785">
    <property type="entry name" value="Aldolase_TIM"/>
</dbReference>
<sequence>MNTIGKIRRLQQCSTPDGKLGVMALDHRNNLRNALHPGAPEVTTYREIAEFKAEVVAALAPVSTAVLLDPEFGAAQCVAAGAIPGTTGLLVAVESTGYTGKPAARQSKILPSWGVEKIARMGGTAVKLLIYYHPDAPNASQQEALVRQVGEACQKFDLPYFLEPLSFSLDPAVKKLTSPEKRQVVVETARRLTPMGVDILKAEFPLNMADEQDEAVWAEACAELSAASLTPWVLLSAGVNFDQFMRQTKIACQQGCSGILGGRAVWKEAVALKGVERALFLRETAVSRMKQLIDVVVEYGRSWQDFYPLQADSIKADWYKTY</sequence>
<accession>A0A3B0VQX7</accession>
<dbReference type="GO" id="GO:0061595">
    <property type="term" value="F:6-deoxy-6-sulfofructose-1-phosphate aldolase activity"/>
    <property type="evidence" value="ECO:0007669"/>
    <property type="project" value="TreeGrafter"/>
</dbReference>
<reference evidence="3" key="1">
    <citation type="submission" date="2018-06" db="EMBL/GenBank/DDBJ databases">
        <authorList>
            <person name="Zhirakovskaya E."/>
        </authorList>
    </citation>
    <scope>NUCLEOTIDE SEQUENCE</scope>
</reference>
<dbReference type="EC" id="4.1.2.40" evidence="3"/>
<dbReference type="Gene3D" id="3.20.20.70">
    <property type="entry name" value="Aldolase class I"/>
    <property type="match status" value="1"/>
</dbReference>
<dbReference type="InterPro" id="IPR002915">
    <property type="entry name" value="DeoC/FbaB/LacD_aldolase"/>
</dbReference>
<dbReference type="InterPro" id="IPR050552">
    <property type="entry name" value="LacD_aldolase"/>
</dbReference>
<dbReference type="AlphaFoldDB" id="A0A3B0VQX7"/>
<dbReference type="SMART" id="SM01133">
    <property type="entry name" value="DeoC"/>
    <property type="match status" value="1"/>
</dbReference>
<keyword evidence="2 3" id="KW-0456">Lyase</keyword>
<evidence type="ECO:0000256" key="2">
    <source>
        <dbReference type="ARBA" id="ARBA00023239"/>
    </source>
</evidence>
<organism evidence="3">
    <name type="scientific">hydrothermal vent metagenome</name>
    <dbReference type="NCBI Taxonomy" id="652676"/>
    <lineage>
        <taxon>unclassified sequences</taxon>
        <taxon>metagenomes</taxon>
        <taxon>ecological metagenomes</taxon>
    </lineage>
</organism>
<gene>
    <name evidence="3" type="ORF">MNBD_CHLOROFLEXI01-367</name>
</gene>
<dbReference type="NCBIfam" id="NF009498">
    <property type="entry name" value="PRK12858.1"/>
    <property type="match status" value="1"/>
</dbReference>
<dbReference type="SUPFAM" id="SSF51569">
    <property type="entry name" value="Aldolase"/>
    <property type="match status" value="1"/>
</dbReference>
<dbReference type="Pfam" id="PF01791">
    <property type="entry name" value="DeoC"/>
    <property type="match status" value="1"/>
</dbReference>
<dbReference type="PANTHER" id="PTHR39340:SF1">
    <property type="entry name" value="SULFOFRUCTOSEPHOSPHATE ALDOLASE"/>
    <property type="match status" value="1"/>
</dbReference>
<proteinExistence type="inferred from homology"/>
<comment type="similarity">
    <text evidence="1">Belongs to the aldolase LacD family.</text>
</comment>
<name>A0A3B0VQX7_9ZZZZ</name>